<gene>
    <name evidence="1" type="ORF">NVIE_007290</name>
</gene>
<evidence type="ECO:0000313" key="2">
    <source>
        <dbReference type="Proteomes" id="UP000027093"/>
    </source>
</evidence>
<accession>A0A060HE65</accession>
<dbReference type="HOGENOM" id="CLU_176746_0_0_2"/>
<dbReference type="InterPro" id="IPR037063">
    <property type="entry name" value="PHb_sf"/>
</dbReference>
<proteinExistence type="predicted"/>
<dbReference type="STRING" id="926571.NVIE_007290"/>
<protein>
    <recommendedName>
        <fullName evidence="3">YokE-like PH domain-containing protein</fullName>
    </recommendedName>
</protein>
<dbReference type="Proteomes" id="UP000027093">
    <property type="component" value="Chromosome"/>
</dbReference>
<organism evidence="1 2">
    <name type="scientific">Nitrososphaera viennensis EN76</name>
    <dbReference type="NCBI Taxonomy" id="926571"/>
    <lineage>
        <taxon>Archaea</taxon>
        <taxon>Nitrososphaerota</taxon>
        <taxon>Nitrososphaeria</taxon>
        <taxon>Nitrososphaerales</taxon>
        <taxon>Nitrososphaeraceae</taxon>
        <taxon>Nitrososphaera</taxon>
    </lineage>
</organism>
<keyword evidence="2" id="KW-1185">Reference proteome</keyword>
<evidence type="ECO:0000313" key="1">
    <source>
        <dbReference type="EMBL" id="AIC14939.1"/>
    </source>
</evidence>
<dbReference type="AlphaFoldDB" id="A0A060HE65"/>
<dbReference type="EMBL" id="CP007536">
    <property type="protein sequence ID" value="AIC14939.1"/>
    <property type="molecule type" value="Genomic_DNA"/>
</dbReference>
<sequence length="114" mass="13051">MQGARYAMVLNDYLLPSENIRLASDDEVEYGDKKYRIVITDKRFILYARRGTVFKSDDVVSERLQAIHGFKYSEKGTLFRTATISIITNAKMEIRGSPDRMKPLFHTLQSTIGA</sequence>
<reference evidence="1 2" key="1">
    <citation type="journal article" date="2014" name="Int. J. Syst. Evol. Microbiol.">
        <title>Nitrososphaera viennensis gen. nov., sp. nov., an aerobic and mesophilic, ammonia-oxidizing archaeon from soil and a member of the archaeal phylum Thaumarchaeota.</title>
        <authorList>
            <person name="Stieglmeier M."/>
            <person name="Klingl A."/>
            <person name="Alves R.J."/>
            <person name="Rittmann S.K."/>
            <person name="Melcher M."/>
            <person name="Leisch N."/>
            <person name="Schleper C."/>
        </authorList>
    </citation>
    <scope>NUCLEOTIDE SEQUENCE [LARGE SCALE GENOMIC DNA]</scope>
    <source>
        <strain evidence="1">EN76</strain>
    </source>
</reference>
<name>A0A060HE65_9ARCH</name>
<evidence type="ECO:0008006" key="3">
    <source>
        <dbReference type="Google" id="ProtNLM"/>
    </source>
</evidence>
<dbReference type="KEGG" id="nvn:NVIE_007290"/>
<dbReference type="SUPFAM" id="SSF50729">
    <property type="entry name" value="PH domain-like"/>
    <property type="match status" value="1"/>
</dbReference>
<dbReference type="Gene3D" id="2.30.29.50">
    <property type="entry name" value="Bacterial Pleckstrin homology domain"/>
    <property type="match status" value="1"/>
</dbReference>